<sequence length="183" mass="21115">MRFLDLSDKVKKMALSLKPVIQKYDYDCGGAAVKDLLILLGRNELVVDLYNRLEVNSIDGTKSQNIKKFFDEEKIDYVEKIKGTVSDLQRFLNRGYVCLVSYQAWGTEEEMDSLVSGHYSIVFDVDEDYVWLIDPTIEGVEVPGFGKGIVRQARGEFYKRWWDKGVAGEIYDHWFLAVNIVRP</sequence>
<evidence type="ECO:0000313" key="1">
    <source>
        <dbReference type="EMBL" id="KKS91871.1"/>
    </source>
</evidence>
<organism evidence="1 2">
    <name type="scientific">Candidatus Collierbacteria bacterium GW2011_GWC2_43_12</name>
    <dbReference type="NCBI Taxonomy" id="1618390"/>
    <lineage>
        <taxon>Bacteria</taxon>
        <taxon>Candidatus Collieribacteriota</taxon>
    </lineage>
</organism>
<dbReference type="AlphaFoldDB" id="A0A0G1F9R8"/>
<gene>
    <name evidence="1" type="ORF">UV68_C0057G0005</name>
</gene>
<evidence type="ECO:0008006" key="3">
    <source>
        <dbReference type="Google" id="ProtNLM"/>
    </source>
</evidence>
<dbReference type="EMBL" id="LCFK01000057">
    <property type="protein sequence ID" value="KKS91871.1"/>
    <property type="molecule type" value="Genomic_DNA"/>
</dbReference>
<reference evidence="1 2" key="1">
    <citation type="journal article" date="2015" name="Nature">
        <title>rRNA introns, odd ribosomes, and small enigmatic genomes across a large radiation of phyla.</title>
        <authorList>
            <person name="Brown C.T."/>
            <person name="Hug L.A."/>
            <person name="Thomas B.C."/>
            <person name="Sharon I."/>
            <person name="Castelle C.J."/>
            <person name="Singh A."/>
            <person name="Wilkins M.J."/>
            <person name="Williams K.H."/>
            <person name="Banfield J.F."/>
        </authorList>
    </citation>
    <scope>NUCLEOTIDE SEQUENCE [LARGE SCALE GENOMIC DNA]</scope>
</reference>
<proteinExistence type="predicted"/>
<evidence type="ECO:0000313" key="2">
    <source>
        <dbReference type="Proteomes" id="UP000033980"/>
    </source>
</evidence>
<dbReference type="Proteomes" id="UP000033980">
    <property type="component" value="Unassembled WGS sequence"/>
</dbReference>
<accession>A0A0G1F9R8</accession>
<name>A0A0G1F9R8_9BACT</name>
<comment type="caution">
    <text evidence="1">The sequence shown here is derived from an EMBL/GenBank/DDBJ whole genome shotgun (WGS) entry which is preliminary data.</text>
</comment>
<dbReference type="Gene3D" id="3.90.70.10">
    <property type="entry name" value="Cysteine proteinases"/>
    <property type="match status" value="1"/>
</dbReference>
<protein>
    <recommendedName>
        <fullName evidence="3">Peptidase C39 domain-containing protein</fullName>
    </recommendedName>
</protein>